<feature type="compositionally biased region" description="Basic residues" evidence="1">
    <location>
        <begin position="197"/>
        <end position="207"/>
    </location>
</feature>
<protein>
    <submittedName>
        <fullName evidence="2">Os07g0161650 protein</fullName>
    </submittedName>
</protein>
<feature type="region of interest" description="Disordered" evidence="1">
    <location>
        <begin position="183"/>
        <end position="207"/>
    </location>
</feature>
<gene>
    <name evidence="2" type="ordered locus">Os07g0161650</name>
    <name evidence="2" type="ORF">OSNPB_070161650</name>
</gene>
<dbReference type="eggNOG" id="ENOG502T0XB">
    <property type="taxonomic scope" value="Eukaryota"/>
</dbReference>
<dbReference type="AlphaFoldDB" id="A0A0P0X2U3"/>
<dbReference type="InParanoid" id="A0A0P0X2U3"/>
<reference evidence="2 3" key="3">
    <citation type="journal article" date="2013" name="Rice">
        <title>Improvement of the Oryza sativa Nipponbare reference genome using next generation sequence and optical map data.</title>
        <authorList>
            <person name="Kawahara Y."/>
            <person name="de la Bastide M."/>
            <person name="Hamilton J.P."/>
            <person name="Kanamori H."/>
            <person name="McCombie W.R."/>
            <person name="Ouyang S."/>
            <person name="Schwartz D.C."/>
            <person name="Tanaka T."/>
            <person name="Wu J."/>
            <person name="Zhou S."/>
            <person name="Childs K.L."/>
            <person name="Davidson R.M."/>
            <person name="Lin H."/>
            <person name="Quesada-Ocampo L."/>
            <person name="Vaillancourt B."/>
            <person name="Sakai H."/>
            <person name="Lee S.S."/>
            <person name="Kim J."/>
            <person name="Numa H."/>
            <person name="Itoh T."/>
            <person name="Buell C.R."/>
            <person name="Matsumoto T."/>
        </authorList>
    </citation>
    <scope>NUCLEOTIDE SEQUENCE [LARGE SCALE GENOMIC DNA]</scope>
    <source>
        <strain evidence="3">cv. Nipponbare</strain>
    </source>
</reference>
<feature type="non-terminal residue" evidence="2">
    <location>
        <position position="207"/>
    </location>
</feature>
<organism evidence="2 3">
    <name type="scientific">Oryza sativa subsp. japonica</name>
    <name type="common">Rice</name>
    <dbReference type="NCBI Taxonomy" id="39947"/>
    <lineage>
        <taxon>Eukaryota</taxon>
        <taxon>Viridiplantae</taxon>
        <taxon>Streptophyta</taxon>
        <taxon>Embryophyta</taxon>
        <taxon>Tracheophyta</taxon>
        <taxon>Spermatophyta</taxon>
        <taxon>Magnoliopsida</taxon>
        <taxon>Liliopsida</taxon>
        <taxon>Poales</taxon>
        <taxon>Poaceae</taxon>
        <taxon>BOP clade</taxon>
        <taxon>Oryzoideae</taxon>
        <taxon>Oryzeae</taxon>
        <taxon>Oryzinae</taxon>
        <taxon>Oryza</taxon>
        <taxon>Oryza sativa</taxon>
    </lineage>
</organism>
<evidence type="ECO:0000313" key="3">
    <source>
        <dbReference type="Proteomes" id="UP000059680"/>
    </source>
</evidence>
<dbReference type="Gramene" id="Os07t0161650-00">
    <property type="protein sequence ID" value="Os07t0161650-00"/>
    <property type="gene ID" value="Os07g0161650"/>
</dbReference>
<sequence length="207" mass="22048">MVDKQEVLRLEVSVHHPERMARLDDTDDHPRQLRGRLLGVVPALHDPIKQLPASAELHDEVHGDGVLVRADDGDHARVAGEVVHDLDLPAHVLHVLLADQLPLGDGLAGEHLPRGLLHALVRGPELPLPELLPQGVEVLEPLGVALEDGVGEEPRALDAPHLGLIPALVGGGGGEVGVGDGDALGRRGRGDGGVARLPRRVTRRLRR</sequence>
<proteinExistence type="predicted"/>
<keyword evidence="3" id="KW-1185">Reference proteome</keyword>
<accession>A0A0P0X2U3</accession>
<name>A0A0P0X2U3_ORYSJ</name>
<dbReference type="EMBL" id="AP014963">
    <property type="protein sequence ID" value="BAT00168.1"/>
    <property type="molecule type" value="Genomic_DNA"/>
</dbReference>
<dbReference type="FunCoup" id="A0A0P0X2U3">
    <property type="interactions" value="331"/>
</dbReference>
<dbReference type="Proteomes" id="UP000059680">
    <property type="component" value="Chromosome 7"/>
</dbReference>
<evidence type="ECO:0000256" key="1">
    <source>
        <dbReference type="SAM" id="MobiDB-lite"/>
    </source>
</evidence>
<dbReference type="PaxDb" id="39947-A0A0P0X2U3"/>
<evidence type="ECO:0000313" key="2">
    <source>
        <dbReference type="EMBL" id="BAT00168.1"/>
    </source>
</evidence>
<reference evidence="3" key="1">
    <citation type="journal article" date="2005" name="Nature">
        <title>The map-based sequence of the rice genome.</title>
        <authorList>
            <consortium name="International rice genome sequencing project (IRGSP)"/>
            <person name="Matsumoto T."/>
            <person name="Wu J."/>
            <person name="Kanamori H."/>
            <person name="Katayose Y."/>
            <person name="Fujisawa M."/>
            <person name="Namiki N."/>
            <person name="Mizuno H."/>
            <person name="Yamamoto K."/>
            <person name="Antonio B.A."/>
            <person name="Baba T."/>
            <person name="Sakata K."/>
            <person name="Nagamura Y."/>
            <person name="Aoki H."/>
            <person name="Arikawa K."/>
            <person name="Arita K."/>
            <person name="Bito T."/>
            <person name="Chiden Y."/>
            <person name="Fujitsuka N."/>
            <person name="Fukunaka R."/>
            <person name="Hamada M."/>
            <person name="Harada C."/>
            <person name="Hayashi A."/>
            <person name="Hijishita S."/>
            <person name="Honda M."/>
            <person name="Hosokawa S."/>
            <person name="Ichikawa Y."/>
            <person name="Idonuma A."/>
            <person name="Iijima M."/>
            <person name="Ikeda M."/>
            <person name="Ikeno M."/>
            <person name="Ito K."/>
            <person name="Ito S."/>
            <person name="Ito T."/>
            <person name="Ito Y."/>
            <person name="Ito Y."/>
            <person name="Iwabuchi A."/>
            <person name="Kamiya K."/>
            <person name="Karasawa W."/>
            <person name="Kurita K."/>
            <person name="Katagiri S."/>
            <person name="Kikuta A."/>
            <person name="Kobayashi H."/>
            <person name="Kobayashi N."/>
            <person name="Machita K."/>
            <person name="Maehara T."/>
            <person name="Masukawa M."/>
            <person name="Mizubayashi T."/>
            <person name="Mukai Y."/>
            <person name="Nagasaki H."/>
            <person name="Nagata Y."/>
            <person name="Naito S."/>
            <person name="Nakashima M."/>
            <person name="Nakama Y."/>
            <person name="Nakamichi Y."/>
            <person name="Nakamura M."/>
            <person name="Meguro A."/>
            <person name="Negishi M."/>
            <person name="Ohta I."/>
            <person name="Ohta T."/>
            <person name="Okamoto M."/>
            <person name="Ono N."/>
            <person name="Saji S."/>
            <person name="Sakaguchi M."/>
            <person name="Sakai K."/>
            <person name="Shibata M."/>
            <person name="Shimokawa T."/>
            <person name="Song J."/>
            <person name="Takazaki Y."/>
            <person name="Terasawa K."/>
            <person name="Tsugane M."/>
            <person name="Tsuji K."/>
            <person name="Ueda S."/>
            <person name="Waki K."/>
            <person name="Yamagata H."/>
            <person name="Yamamoto M."/>
            <person name="Yamamoto S."/>
            <person name="Yamane H."/>
            <person name="Yoshiki S."/>
            <person name="Yoshihara R."/>
            <person name="Yukawa K."/>
            <person name="Zhong H."/>
            <person name="Yano M."/>
            <person name="Yuan Q."/>
            <person name="Ouyang S."/>
            <person name="Liu J."/>
            <person name="Jones K.M."/>
            <person name="Gansberger K."/>
            <person name="Moffat K."/>
            <person name="Hill J."/>
            <person name="Bera J."/>
            <person name="Fadrosh D."/>
            <person name="Jin S."/>
            <person name="Johri S."/>
            <person name="Kim M."/>
            <person name="Overton L."/>
            <person name="Reardon M."/>
            <person name="Tsitrin T."/>
            <person name="Vuong H."/>
            <person name="Weaver B."/>
            <person name="Ciecko A."/>
            <person name="Tallon L."/>
            <person name="Jackson J."/>
            <person name="Pai G."/>
            <person name="Aken S.V."/>
            <person name="Utterback T."/>
            <person name="Reidmuller S."/>
            <person name="Feldblyum T."/>
            <person name="Hsiao J."/>
            <person name="Zismann V."/>
            <person name="Iobst S."/>
            <person name="de Vazeille A.R."/>
            <person name="Buell C.R."/>
            <person name="Ying K."/>
            <person name="Li Y."/>
            <person name="Lu T."/>
            <person name="Huang Y."/>
            <person name="Zhao Q."/>
            <person name="Feng Q."/>
            <person name="Zhang L."/>
            <person name="Zhu J."/>
            <person name="Weng Q."/>
            <person name="Mu J."/>
            <person name="Lu Y."/>
            <person name="Fan D."/>
            <person name="Liu Y."/>
            <person name="Guan J."/>
            <person name="Zhang Y."/>
            <person name="Yu S."/>
            <person name="Liu X."/>
            <person name="Zhang Y."/>
            <person name="Hong G."/>
            <person name="Han B."/>
            <person name="Choisne N."/>
            <person name="Demange N."/>
            <person name="Orjeda G."/>
            <person name="Samain S."/>
            <person name="Cattolico L."/>
            <person name="Pelletier E."/>
            <person name="Couloux A."/>
            <person name="Segurens B."/>
            <person name="Wincker P."/>
            <person name="D'Hont A."/>
            <person name="Scarpelli C."/>
            <person name="Weissenbach J."/>
            <person name="Salanoubat M."/>
            <person name="Quetier F."/>
            <person name="Yu Y."/>
            <person name="Kim H.R."/>
            <person name="Rambo T."/>
            <person name="Currie J."/>
            <person name="Collura K."/>
            <person name="Luo M."/>
            <person name="Yang T."/>
            <person name="Ammiraju J.S.S."/>
            <person name="Engler F."/>
            <person name="Soderlund C."/>
            <person name="Wing R.A."/>
            <person name="Palmer L.E."/>
            <person name="de la Bastide M."/>
            <person name="Spiegel L."/>
            <person name="Nascimento L."/>
            <person name="Zutavern T."/>
            <person name="O'Shaughnessy A."/>
            <person name="Dike S."/>
            <person name="Dedhia N."/>
            <person name="Preston R."/>
            <person name="Balija V."/>
            <person name="McCombie W.R."/>
            <person name="Chow T."/>
            <person name="Chen H."/>
            <person name="Chung M."/>
            <person name="Chen C."/>
            <person name="Shaw J."/>
            <person name="Wu H."/>
            <person name="Hsiao K."/>
            <person name="Chao Y."/>
            <person name="Chu M."/>
            <person name="Cheng C."/>
            <person name="Hour A."/>
            <person name="Lee P."/>
            <person name="Lin S."/>
            <person name="Lin Y."/>
            <person name="Liou J."/>
            <person name="Liu S."/>
            <person name="Hsing Y."/>
            <person name="Raghuvanshi S."/>
            <person name="Mohanty A."/>
            <person name="Bharti A.K."/>
            <person name="Gaur A."/>
            <person name="Gupta V."/>
            <person name="Kumar D."/>
            <person name="Ravi V."/>
            <person name="Vij S."/>
            <person name="Kapur A."/>
            <person name="Khurana P."/>
            <person name="Khurana P."/>
            <person name="Khurana J.P."/>
            <person name="Tyagi A.K."/>
            <person name="Gaikwad K."/>
            <person name="Singh A."/>
            <person name="Dalal V."/>
            <person name="Srivastava S."/>
            <person name="Dixit A."/>
            <person name="Pal A.K."/>
            <person name="Ghazi I.A."/>
            <person name="Yadav M."/>
            <person name="Pandit A."/>
            <person name="Bhargava A."/>
            <person name="Sureshbabu K."/>
            <person name="Batra K."/>
            <person name="Sharma T.R."/>
            <person name="Mohapatra T."/>
            <person name="Singh N.K."/>
            <person name="Messing J."/>
            <person name="Nelson A.B."/>
            <person name="Fuks G."/>
            <person name="Kavchok S."/>
            <person name="Keizer G."/>
            <person name="Linton E."/>
            <person name="Llaca V."/>
            <person name="Song R."/>
            <person name="Tanyolac B."/>
            <person name="Young S."/>
            <person name="Ho-Il K."/>
            <person name="Hahn J.H."/>
            <person name="Sangsakoo G."/>
            <person name="Vanavichit A."/>
            <person name="de Mattos Luiz.A.T."/>
            <person name="Zimmer P.D."/>
            <person name="Malone G."/>
            <person name="Dellagostin O."/>
            <person name="de Oliveira A.C."/>
            <person name="Bevan M."/>
            <person name="Bancroft I."/>
            <person name="Minx P."/>
            <person name="Cordum H."/>
            <person name="Wilson R."/>
            <person name="Cheng Z."/>
            <person name="Jin W."/>
            <person name="Jiang J."/>
            <person name="Leong S.A."/>
            <person name="Iwama H."/>
            <person name="Gojobori T."/>
            <person name="Itoh T."/>
            <person name="Niimura Y."/>
            <person name="Fujii Y."/>
            <person name="Habara T."/>
            <person name="Sakai H."/>
            <person name="Sato Y."/>
            <person name="Wilson G."/>
            <person name="Kumar K."/>
            <person name="McCouch S."/>
            <person name="Juretic N."/>
            <person name="Hoen D."/>
            <person name="Wright S."/>
            <person name="Bruskiewich R."/>
            <person name="Bureau T."/>
            <person name="Miyao A."/>
            <person name="Hirochika H."/>
            <person name="Nishikawa T."/>
            <person name="Kadowaki K."/>
            <person name="Sugiura M."/>
            <person name="Burr B."/>
            <person name="Sasaki T."/>
        </authorList>
    </citation>
    <scope>NUCLEOTIDE SEQUENCE [LARGE SCALE GENOMIC DNA]</scope>
    <source>
        <strain evidence="3">cv. Nipponbare</strain>
    </source>
</reference>
<reference evidence="2 3" key="2">
    <citation type="journal article" date="2013" name="Plant Cell Physiol.">
        <title>Rice Annotation Project Database (RAP-DB): an integrative and interactive database for rice genomics.</title>
        <authorList>
            <person name="Sakai H."/>
            <person name="Lee S.S."/>
            <person name="Tanaka T."/>
            <person name="Numa H."/>
            <person name="Kim J."/>
            <person name="Kawahara Y."/>
            <person name="Wakimoto H."/>
            <person name="Yang C.C."/>
            <person name="Iwamoto M."/>
            <person name="Abe T."/>
            <person name="Yamada Y."/>
            <person name="Muto A."/>
            <person name="Inokuchi H."/>
            <person name="Ikemura T."/>
            <person name="Matsumoto T."/>
            <person name="Sasaki T."/>
            <person name="Itoh T."/>
        </authorList>
    </citation>
    <scope>NUCLEOTIDE SEQUENCE [LARGE SCALE GENOMIC DNA]</scope>
    <source>
        <strain evidence="3">cv. Nipponbare</strain>
    </source>
</reference>